<dbReference type="AlphaFoldDB" id="A0A9N9DTX8"/>
<proteinExistence type="predicted"/>
<dbReference type="Proteomes" id="UP000789342">
    <property type="component" value="Unassembled WGS sequence"/>
</dbReference>
<comment type="caution">
    <text evidence="1">The sequence shown here is derived from an EMBL/GenBank/DDBJ whole genome shotgun (WGS) entry which is preliminary data.</text>
</comment>
<protein>
    <submittedName>
        <fullName evidence="1">13650_t:CDS:1</fullName>
    </submittedName>
</protein>
<accession>A0A9N9DTX8</accession>
<name>A0A9N9DTX8_9GLOM</name>
<keyword evidence="2" id="KW-1185">Reference proteome</keyword>
<evidence type="ECO:0000313" key="2">
    <source>
        <dbReference type="Proteomes" id="UP000789342"/>
    </source>
</evidence>
<sequence length="61" mass="7236">MATYWNENLLTATLFRVAQPRKVATEVSTSLNSQVRDVDWYRQLWWKTGNIHPKAKWEKAT</sequence>
<organism evidence="1 2">
    <name type="scientific">Acaulospora morrowiae</name>
    <dbReference type="NCBI Taxonomy" id="94023"/>
    <lineage>
        <taxon>Eukaryota</taxon>
        <taxon>Fungi</taxon>
        <taxon>Fungi incertae sedis</taxon>
        <taxon>Mucoromycota</taxon>
        <taxon>Glomeromycotina</taxon>
        <taxon>Glomeromycetes</taxon>
        <taxon>Diversisporales</taxon>
        <taxon>Acaulosporaceae</taxon>
        <taxon>Acaulospora</taxon>
    </lineage>
</organism>
<evidence type="ECO:0000313" key="1">
    <source>
        <dbReference type="EMBL" id="CAG8652781.1"/>
    </source>
</evidence>
<reference evidence="1" key="1">
    <citation type="submission" date="2021-06" db="EMBL/GenBank/DDBJ databases">
        <authorList>
            <person name="Kallberg Y."/>
            <person name="Tangrot J."/>
            <person name="Rosling A."/>
        </authorList>
    </citation>
    <scope>NUCLEOTIDE SEQUENCE</scope>
    <source>
        <strain evidence="1">CL551</strain>
    </source>
</reference>
<dbReference type="EMBL" id="CAJVPV010010582">
    <property type="protein sequence ID" value="CAG8652781.1"/>
    <property type="molecule type" value="Genomic_DNA"/>
</dbReference>
<gene>
    <name evidence="1" type="ORF">AMORRO_LOCUS10043</name>
</gene>